<proteinExistence type="inferred from homology"/>
<evidence type="ECO:0000256" key="1">
    <source>
        <dbReference type="ARBA" id="ARBA00004141"/>
    </source>
</evidence>
<evidence type="ECO:0000256" key="7">
    <source>
        <dbReference type="ARBA" id="ARBA00023136"/>
    </source>
</evidence>
<keyword evidence="5" id="KW-0677">Repeat</keyword>
<dbReference type="InterPro" id="IPR018108">
    <property type="entry name" value="MCP_transmembrane"/>
</dbReference>
<keyword evidence="3 9" id="KW-0813">Transport</keyword>
<evidence type="ECO:0000256" key="5">
    <source>
        <dbReference type="ARBA" id="ARBA00022737"/>
    </source>
</evidence>
<evidence type="ECO:0000256" key="4">
    <source>
        <dbReference type="ARBA" id="ARBA00022692"/>
    </source>
</evidence>
<keyword evidence="7 8" id="KW-0472">Membrane</keyword>
<name>A0A7S2HHU2_9EUKA</name>
<organism evidence="10">
    <name type="scientific">Haptolina brevifila</name>
    <dbReference type="NCBI Taxonomy" id="156173"/>
    <lineage>
        <taxon>Eukaryota</taxon>
        <taxon>Haptista</taxon>
        <taxon>Haptophyta</taxon>
        <taxon>Prymnesiophyceae</taxon>
        <taxon>Prymnesiales</taxon>
        <taxon>Prymnesiaceae</taxon>
        <taxon>Haptolina</taxon>
    </lineage>
</organism>
<keyword evidence="6" id="KW-1133">Transmembrane helix</keyword>
<dbReference type="GO" id="GO:0016020">
    <property type="term" value="C:membrane"/>
    <property type="evidence" value="ECO:0007669"/>
    <property type="project" value="UniProtKB-SubCell"/>
</dbReference>
<reference evidence="10" key="1">
    <citation type="submission" date="2021-01" db="EMBL/GenBank/DDBJ databases">
        <authorList>
            <person name="Corre E."/>
            <person name="Pelletier E."/>
            <person name="Niang G."/>
            <person name="Scheremetjew M."/>
            <person name="Finn R."/>
            <person name="Kale V."/>
            <person name="Holt S."/>
            <person name="Cochrane G."/>
            <person name="Meng A."/>
            <person name="Brown T."/>
            <person name="Cohen L."/>
        </authorList>
    </citation>
    <scope>NUCLEOTIDE SEQUENCE</scope>
    <source>
        <strain evidence="10">UTEX LB 985</strain>
    </source>
</reference>
<dbReference type="InterPro" id="IPR023395">
    <property type="entry name" value="MCP_dom_sf"/>
</dbReference>
<dbReference type="Pfam" id="PF00153">
    <property type="entry name" value="Mito_carr"/>
    <property type="match status" value="1"/>
</dbReference>
<protein>
    <recommendedName>
        <fullName evidence="11">ADP,ATP carrier protein</fullName>
    </recommendedName>
</protein>
<evidence type="ECO:0000256" key="8">
    <source>
        <dbReference type="PROSITE-ProRule" id="PRU00282"/>
    </source>
</evidence>
<evidence type="ECO:0000256" key="9">
    <source>
        <dbReference type="RuleBase" id="RU000488"/>
    </source>
</evidence>
<dbReference type="EMBL" id="HBGU01049492">
    <property type="protein sequence ID" value="CAD9490251.1"/>
    <property type="molecule type" value="Transcribed_RNA"/>
</dbReference>
<dbReference type="PANTHER" id="PTHR45667">
    <property type="entry name" value="S-ADENOSYLMETHIONINE MITOCHONDRIAL CARRIER PROTEIN"/>
    <property type="match status" value="1"/>
</dbReference>
<evidence type="ECO:0000313" key="10">
    <source>
        <dbReference type="EMBL" id="CAD9490251.1"/>
    </source>
</evidence>
<dbReference type="PROSITE" id="PS50920">
    <property type="entry name" value="SOLCAR"/>
    <property type="match status" value="1"/>
</dbReference>
<evidence type="ECO:0000256" key="3">
    <source>
        <dbReference type="ARBA" id="ARBA00022448"/>
    </source>
</evidence>
<evidence type="ECO:0008006" key="11">
    <source>
        <dbReference type="Google" id="ProtNLM"/>
    </source>
</evidence>
<evidence type="ECO:0000256" key="2">
    <source>
        <dbReference type="ARBA" id="ARBA00006375"/>
    </source>
</evidence>
<dbReference type="SUPFAM" id="SSF103506">
    <property type="entry name" value="Mitochondrial carrier"/>
    <property type="match status" value="1"/>
</dbReference>
<evidence type="ECO:0000256" key="6">
    <source>
        <dbReference type="ARBA" id="ARBA00022989"/>
    </source>
</evidence>
<sequence>MALWVTVRNALERSVPSPASGAALHWKHFFCGGLAGVAVQIPTFPFDTLKKRLQTSDAPRTVLNEARVLLTEGGIPRFYRGFPVKCAFVALNGAIFNTVYVAVRRLLQIA</sequence>
<feature type="repeat" description="Solcar" evidence="8">
    <location>
        <begin position="27"/>
        <end position="106"/>
    </location>
</feature>
<comment type="similarity">
    <text evidence="2 9">Belongs to the mitochondrial carrier (TC 2.A.29) family.</text>
</comment>
<accession>A0A7S2HHU2</accession>
<keyword evidence="4 8" id="KW-0812">Transmembrane</keyword>
<dbReference type="Gene3D" id="1.50.40.10">
    <property type="entry name" value="Mitochondrial carrier domain"/>
    <property type="match status" value="1"/>
</dbReference>
<gene>
    <name evidence="10" type="ORF">CBRE1094_LOCUS26936</name>
</gene>
<comment type="subcellular location">
    <subcellularLocation>
        <location evidence="1">Membrane</location>
        <topology evidence="1">Multi-pass membrane protein</topology>
    </subcellularLocation>
</comment>
<dbReference type="AlphaFoldDB" id="A0A7S2HHU2"/>